<dbReference type="InterPro" id="IPR038363">
    <property type="entry name" value="LepA_C_sf"/>
</dbReference>
<dbReference type="InterPro" id="IPR006297">
    <property type="entry name" value="EF-4"/>
</dbReference>
<evidence type="ECO:0000256" key="3">
    <source>
        <dbReference type="ARBA" id="ARBA00022917"/>
    </source>
</evidence>
<evidence type="ECO:0000256" key="2">
    <source>
        <dbReference type="ARBA" id="ARBA00022801"/>
    </source>
</evidence>
<dbReference type="SUPFAM" id="SSF54980">
    <property type="entry name" value="EF-G C-terminal domain-like"/>
    <property type="match status" value="1"/>
</dbReference>
<dbReference type="GO" id="GO:0043022">
    <property type="term" value="F:ribosome binding"/>
    <property type="evidence" value="ECO:0007669"/>
    <property type="project" value="TreeGrafter"/>
</dbReference>
<feature type="non-terminal residue" evidence="7">
    <location>
        <position position="1"/>
    </location>
</feature>
<proteinExistence type="predicted"/>
<keyword evidence="2" id="KW-0378">Hydrolase</keyword>
<keyword evidence="3" id="KW-0648">Protein biosynthesis</keyword>
<keyword evidence="1" id="KW-0547">Nucleotide-binding</keyword>
<keyword evidence="4" id="KW-0342">GTP-binding</keyword>
<organism evidence="7">
    <name type="scientific">marine metagenome</name>
    <dbReference type="NCBI Taxonomy" id="408172"/>
    <lineage>
        <taxon>unclassified sequences</taxon>
        <taxon>metagenomes</taxon>
        <taxon>ecological metagenomes</taxon>
    </lineage>
</organism>
<reference evidence="7" key="1">
    <citation type="submission" date="2018-05" db="EMBL/GenBank/DDBJ databases">
        <authorList>
            <person name="Lanie J.A."/>
            <person name="Ng W.-L."/>
            <person name="Kazmierczak K.M."/>
            <person name="Andrzejewski T.M."/>
            <person name="Davidsen T.M."/>
            <person name="Wayne K.J."/>
            <person name="Tettelin H."/>
            <person name="Glass J.I."/>
            <person name="Rusch D."/>
            <person name="Podicherti R."/>
            <person name="Tsui H.-C.T."/>
            <person name="Winkler M.E."/>
        </authorList>
    </citation>
    <scope>NUCLEOTIDE SEQUENCE</scope>
</reference>
<gene>
    <name evidence="7" type="ORF">METZ01_LOCUS280337</name>
</gene>
<dbReference type="Gene3D" id="3.30.70.240">
    <property type="match status" value="1"/>
</dbReference>
<dbReference type="GO" id="GO:0016787">
    <property type="term" value="F:hydrolase activity"/>
    <property type="evidence" value="ECO:0007669"/>
    <property type="project" value="UniProtKB-KW"/>
</dbReference>
<dbReference type="Gene3D" id="3.30.70.2570">
    <property type="entry name" value="Elongation factor 4, C-terminal domain"/>
    <property type="match status" value="1"/>
</dbReference>
<dbReference type="InterPro" id="IPR013842">
    <property type="entry name" value="LepA_CTD"/>
</dbReference>
<dbReference type="GO" id="GO:0006412">
    <property type="term" value="P:translation"/>
    <property type="evidence" value="ECO:0007669"/>
    <property type="project" value="UniProtKB-KW"/>
</dbReference>
<dbReference type="InterPro" id="IPR035647">
    <property type="entry name" value="EFG_III/V"/>
</dbReference>
<dbReference type="EMBL" id="UINC01082584">
    <property type="protein sequence ID" value="SVC27483.1"/>
    <property type="molecule type" value="Genomic_DNA"/>
</dbReference>
<accession>A0A382KVA9</accession>
<feature type="domain" description="Elongation factor EFG" evidence="5">
    <location>
        <begin position="3"/>
        <end position="49"/>
    </location>
</feature>
<dbReference type="AlphaFoldDB" id="A0A382KVA9"/>
<sequence length="161" mass="18365">LNRILITFEMPLGEILIGFYDHLKSVTQGYGSMDYEIIGFKQTNLAKVDILINQEKIDSLSTFISKEKSYYYGKELVSKLKELIPRQLFEVPIQAAIGSKIIARETVKALRKNVTAKCYGGDITRKKKLLEKQAEGKKRLKKLGKVEIPQEAFLSILNINR</sequence>
<name>A0A382KVA9_9ZZZZ</name>
<dbReference type="InterPro" id="IPR000640">
    <property type="entry name" value="EFG_V-like"/>
</dbReference>
<feature type="domain" description="GTP-binding protein LepA C-terminal" evidence="6">
    <location>
        <begin position="52"/>
        <end position="157"/>
    </location>
</feature>
<dbReference type="PANTHER" id="PTHR43512">
    <property type="entry name" value="TRANSLATION FACTOR GUF1-RELATED"/>
    <property type="match status" value="1"/>
</dbReference>
<evidence type="ECO:0008006" key="8">
    <source>
        <dbReference type="Google" id="ProtNLM"/>
    </source>
</evidence>
<dbReference type="GO" id="GO:0005525">
    <property type="term" value="F:GTP binding"/>
    <property type="evidence" value="ECO:0007669"/>
    <property type="project" value="UniProtKB-KW"/>
</dbReference>
<evidence type="ECO:0000259" key="6">
    <source>
        <dbReference type="Pfam" id="PF06421"/>
    </source>
</evidence>
<evidence type="ECO:0000256" key="1">
    <source>
        <dbReference type="ARBA" id="ARBA00022741"/>
    </source>
</evidence>
<dbReference type="Pfam" id="PF06421">
    <property type="entry name" value="LepA_C"/>
    <property type="match status" value="1"/>
</dbReference>
<dbReference type="PANTHER" id="PTHR43512:SF4">
    <property type="entry name" value="TRANSLATION FACTOR GUF1 HOMOLOG, CHLOROPLASTIC"/>
    <property type="match status" value="1"/>
</dbReference>
<dbReference type="Pfam" id="PF00679">
    <property type="entry name" value="EFG_C"/>
    <property type="match status" value="1"/>
</dbReference>
<protein>
    <recommendedName>
        <fullName evidence="8">Elongation factor 4</fullName>
    </recommendedName>
</protein>
<evidence type="ECO:0000259" key="5">
    <source>
        <dbReference type="Pfam" id="PF00679"/>
    </source>
</evidence>
<evidence type="ECO:0000256" key="4">
    <source>
        <dbReference type="ARBA" id="ARBA00023134"/>
    </source>
</evidence>
<evidence type="ECO:0000313" key="7">
    <source>
        <dbReference type="EMBL" id="SVC27483.1"/>
    </source>
</evidence>
<dbReference type="GO" id="GO:0045727">
    <property type="term" value="P:positive regulation of translation"/>
    <property type="evidence" value="ECO:0007669"/>
    <property type="project" value="TreeGrafter"/>
</dbReference>
<dbReference type="FunFam" id="3.30.70.2570:FF:000001">
    <property type="entry name" value="Translation factor GUF1, mitochondrial"/>
    <property type="match status" value="1"/>
</dbReference>